<feature type="transmembrane region" description="Helical" evidence="5">
    <location>
        <begin position="67"/>
        <end position="84"/>
    </location>
</feature>
<dbReference type="InterPro" id="IPR011701">
    <property type="entry name" value="MFS"/>
</dbReference>
<dbReference type="Pfam" id="PF07690">
    <property type="entry name" value="MFS_1"/>
    <property type="match status" value="2"/>
</dbReference>
<sequence length="440" mass="46990">MTTRLQSSLQPIASAEPGATSSGRTHNRWLQLALGLVCMMAISSPQYVWTLMTKPLAAKLGVALPELQVTFSLLIILQTFFSPFQGKLIDRFGPRMLISIGTVMSGLSWVLASQVHSAPMLYLTYGLVGGLGTGIVYVGVVGLMVRWFPSNRGFAAGAVAAGYGMGAIVTTFPIASSLQARGIDATLWIFGIAFAVVGLLASQGLRVPPSYDAAAPSDSAASAGSVCAPTAMNFRPSQTLKTPLFWLMFAMMTMMSTSGLMVTSQMATFAADFGVTKVLVFGMAALPLALTIDRFTNGLTRPLFGWVSDKVGRENTMFFAFALEGVAMALWLLTRDNAVLFVLLSGVVFFGWGEIFSLFPSTLTDTFGTRHATENYGWLYISQGIGSIFGGPLAALMHQHAGGWVPVFSTAITLDIVTALLAIAVLKPMRRRFLATQRGA</sequence>
<evidence type="ECO:0000313" key="7">
    <source>
        <dbReference type="EMBL" id="CAB3724657.1"/>
    </source>
</evidence>
<dbReference type="Gene3D" id="1.20.1250.20">
    <property type="entry name" value="MFS general substrate transporter like domains"/>
    <property type="match status" value="2"/>
</dbReference>
<evidence type="ECO:0000259" key="6">
    <source>
        <dbReference type="PROSITE" id="PS50850"/>
    </source>
</evidence>
<feature type="transmembrane region" description="Helical" evidence="5">
    <location>
        <begin position="154"/>
        <end position="175"/>
    </location>
</feature>
<proteinExistence type="predicted"/>
<dbReference type="AlphaFoldDB" id="A0A2N7WDB2"/>
<reference evidence="8 9" key="1">
    <citation type="submission" date="2018-01" db="EMBL/GenBank/DDBJ databases">
        <title>Whole genome analyses suggest that Burkholderia sensu lato contains two further novel genera in the rhizoxinica-symbiotica group Mycetohabitans gen. nov., and Trinickia gen. nov.: implications for the evolution of diazotrophy and nodulation in the Burkholderiaceae.</title>
        <authorList>
            <person name="Estrada-de los Santos P."/>
            <person name="Palmer M."/>
            <person name="Chavez-Ramirez B."/>
            <person name="Beukes C."/>
            <person name="Steenkamp E.T."/>
            <person name="Hirsch A.M."/>
            <person name="Manyaka P."/>
            <person name="Maluk M."/>
            <person name="Lafos M."/>
            <person name="Crook M."/>
            <person name="Gross E."/>
            <person name="Simon M.F."/>
            <person name="Bueno dos Reis Junior F."/>
            <person name="Poole P.S."/>
            <person name="Venter S.N."/>
            <person name="James E.K."/>
        </authorList>
    </citation>
    <scope>NUCLEOTIDE SEQUENCE [LARGE SCALE GENOMIC DNA]</scope>
    <source>
        <strain evidence="8 9">WSM 3937</strain>
    </source>
</reference>
<dbReference type="InterPro" id="IPR026355">
    <property type="entry name" value="Oxa/Form_antiport"/>
</dbReference>
<evidence type="ECO:0000256" key="2">
    <source>
        <dbReference type="ARBA" id="ARBA00022989"/>
    </source>
</evidence>
<name>A0A2N7WDB2_9BURK</name>
<protein>
    <submittedName>
        <fullName evidence="8">Oxalate/formate MFS antiporter</fullName>
    </submittedName>
    <submittedName>
        <fullName evidence="7">Oxalate:formate antiporter</fullName>
    </submittedName>
</protein>
<feature type="transmembrane region" description="Helical" evidence="5">
    <location>
        <begin position="29"/>
        <end position="47"/>
    </location>
</feature>
<feature type="compositionally biased region" description="Polar residues" evidence="4">
    <location>
        <begin position="1"/>
        <end position="11"/>
    </location>
</feature>
<dbReference type="Proteomes" id="UP000494205">
    <property type="component" value="Unassembled WGS sequence"/>
</dbReference>
<gene>
    <name evidence="7" type="primary">oxlT_2</name>
    <name evidence="8" type="synonym">oxlT</name>
    <name evidence="8" type="ORF">C0Z16_24480</name>
    <name evidence="7" type="ORF">LMG27174_05257</name>
</gene>
<keyword evidence="2 5" id="KW-1133">Transmembrane helix</keyword>
<evidence type="ECO:0000256" key="1">
    <source>
        <dbReference type="ARBA" id="ARBA00022692"/>
    </source>
</evidence>
<reference evidence="7 10" key="2">
    <citation type="submission" date="2020-04" db="EMBL/GenBank/DDBJ databases">
        <authorList>
            <person name="De Canck E."/>
        </authorList>
    </citation>
    <scope>NUCLEOTIDE SEQUENCE [LARGE SCALE GENOMIC DNA]</scope>
    <source>
        <strain evidence="7 10">LMG 27174</strain>
    </source>
</reference>
<feature type="transmembrane region" description="Helical" evidence="5">
    <location>
        <begin position="339"/>
        <end position="359"/>
    </location>
</feature>
<dbReference type="SUPFAM" id="SSF103473">
    <property type="entry name" value="MFS general substrate transporter"/>
    <property type="match status" value="1"/>
</dbReference>
<evidence type="ECO:0000313" key="9">
    <source>
        <dbReference type="Proteomes" id="UP000235659"/>
    </source>
</evidence>
<keyword evidence="3 5" id="KW-0472">Membrane</keyword>
<dbReference type="PANTHER" id="PTHR11360:SF304">
    <property type="entry name" value="MFS DOMAIN-CONTAINING PROTEIN"/>
    <property type="match status" value="1"/>
</dbReference>
<feature type="transmembrane region" description="Helical" evidence="5">
    <location>
        <begin position="404"/>
        <end position="426"/>
    </location>
</feature>
<evidence type="ECO:0000313" key="8">
    <source>
        <dbReference type="EMBL" id="PMS27429.1"/>
    </source>
</evidence>
<dbReference type="OrthoDB" id="8830981at2"/>
<dbReference type="GO" id="GO:0019531">
    <property type="term" value="F:oxalate transmembrane transporter activity"/>
    <property type="evidence" value="ECO:0007669"/>
    <property type="project" value="InterPro"/>
</dbReference>
<organism evidence="7 10">
    <name type="scientific">Paraburkholderia rhynchosiae</name>
    <dbReference type="NCBI Taxonomy" id="487049"/>
    <lineage>
        <taxon>Bacteria</taxon>
        <taxon>Pseudomonadati</taxon>
        <taxon>Pseudomonadota</taxon>
        <taxon>Betaproteobacteria</taxon>
        <taxon>Burkholderiales</taxon>
        <taxon>Burkholderiaceae</taxon>
        <taxon>Paraburkholderia</taxon>
    </lineage>
</organism>
<dbReference type="GO" id="GO:0016020">
    <property type="term" value="C:membrane"/>
    <property type="evidence" value="ECO:0007669"/>
    <property type="project" value="InterPro"/>
</dbReference>
<evidence type="ECO:0000256" key="5">
    <source>
        <dbReference type="SAM" id="Phobius"/>
    </source>
</evidence>
<keyword evidence="1 5" id="KW-0812">Transmembrane</keyword>
<feature type="transmembrane region" description="Helical" evidence="5">
    <location>
        <begin position="379"/>
        <end position="398"/>
    </location>
</feature>
<dbReference type="NCBIfam" id="TIGR04259">
    <property type="entry name" value="oxa_formateAnti"/>
    <property type="match status" value="1"/>
</dbReference>
<accession>A0A2N7WDB2</accession>
<feature type="transmembrane region" description="Helical" evidence="5">
    <location>
        <begin position="316"/>
        <end position="333"/>
    </location>
</feature>
<feature type="transmembrane region" description="Helical" evidence="5">
    <location>
        <begin position="122"/>
        <end position="145"/>
    </location>
</feature>
<feature type="transmembrane region" description="Helical" evidence="5">
    <location>
        <begin position="96"/>
        <end position="116"/>
    </location>
</feature>
<feature type="transmembrane region" description="Helical" evidence="5">
    <location>
        <begin position="187"/>
        <end position="205"/>
    </location>
</feature>
<evidence type="ECO:0000256" key="3">
    <source>
        <dbReference type="ARBA" id="ARBA00023136"/>
    </source>
</evidence>
<dbReference type="EMBL" id="CADIJZ010000022">
    <property type="protein sequence ID" value="CAB3724657.1"/>
    <property type="molecule type" value="Genomic_DNA"/>
</dbReference>
<dbReference type="RefSeq" id="WP_102634657.1">
    <property type="nucleotide sequence ID" value="NZ_CADIJZ010000022.1"/>
</dbReference>
<evidence type="ECO:0000313" key="10">
    <source>
        <dbReference type="Proteomes" id="UP000494205"/>
    </source>
</evidence>
<evidence type="ECO:0000256" key="4">
    <source>
        <dbReference type="SAM" id="MobiDB-lite"/>
    </source>
</evidence>
<dbReference type="CDD" id="cd17353">
    <property type="entry name" value="MFS_OFA_like"/>
    <property type="match status" value="1"/>
</dbReference>
<dbReference type="InterPro" id="IPR020846">
    <property type="entry name" value="MFS_dom"/>
</dbReference>
<feature type="transmembrane region" description="Helical" evidence="5">
    <location>
        <begin position="274"/>
        <end position="295"/>
    </location>
</feature>
<dbReference type="InterPro" id="IPR050327">
    <property type="entry name" value="Proton-linked_MCT"/>
</dbReference>
<dbReference type="PROSITE" id="PS50850">
    <property type="entry name" value="MFS"/>
    <property type="match status" value="1"/>
</dbReference>
<feature type="region of interest" description="Disordered" evidence="4">
    <location>
        <begin position="1"/>
        <end position="23"/>
    </location>
</feature>
<feature type="domain" description="Major facilitator superfamily (MFS) profile" evidence="6">
    <location>
        <begin position="30"/>
        <end position="430"/>
    </location>
</feature>
<feature type="transmembrane region" description="Helical" evidence="5">
    <location>
        <begin position="244"/>
        <end position="262"/>
    </location>
</feature>
<dbReference type="Proteomes" id="UP000235659">
    <property type="component" value="Unassembled WGS sequence"/>
</dbReference>
<dbReference type="PANTHER" id="PTHR11360">
    <property type="entry name" value="MONOCARBOXYLATE TRANSPORTER"/>
    <property type="match status" value="1"/>
</dbReference>
<dbReference type="EMBL" id="PNXY01000020">
    <property type="protein sequence ID" value="PMS27429.1"/>
    <property type="molecule type" value="Genomic_DNA"/>
</dbReference>
<keyword evidence="9" id="KW-1185">Reference proteome</keyword>
<dbReference type="InterPro" id="IPR036259">
    <property type="entry name" value="MFS_trans_sf"/>
</dbReference>